<protein>
    <submittedName>
        <fullName evidence="2">Class I SAM-dependent methyltransferase</fullName>
        <ecNumber evidence="2">2.1.-.-</ecNumber>
    </submittedName>
</protein>
<accession>A0ABT8C3S7</accession>
<reference evidence="3" key="1">
    <citation type="journal article" date="2019" name="Int. J. Syst. Evol. Microbiol.">
        <title>The Global Catalogue of Microorganisms (GCM) 10K type strain sequencing project: providing services to taxonomists for standard genome sequencing and annotation.</title>
        <authorList>
            <consortium name="The Broad Institute Genomics Platform"/>
            <consortium name="The Broad Institute Genome Sequencing Center for Infectious Disease"/>
            <person name="Wu L."/>
            <person name="Ma J."/>
        </authorList>
    </citation>
    <scope>NUCLEOTIDE SEQUENCE [LARGE SCALE GENOMIC DNA]</scope>
    <source>
        <strain evidence="3">CECT 7706</strain>
    </source>
</reference>
<dbReference type="GO" id="GO:0008168">
    <property type="term" value="F:methyltransferase activity"/>
    <property type="evidence" value="ECO:0007669"/>
    <property type="project" value="UniProtKB-KW"/>
</dbReference>
<dbReference type="Pfam" id="PF13649">
    <property type="entry name" value="Methyltransf_25"/>
    <property type="match status" value="1"/>
</dbReference>
<dbReference type="Proteomes" id="UP001236663">
    <property type="component" value="Unassembled WGS sequence"/>
</dbReference>
<comment type="caution">
    <text evidence="2">The sequence shown here is derived from an EMBL/GenBank/DDBJ whole genome shotgun (WGS) entry which is preliminary data.</text>
</comment>
<dbReference type="PANTHER" id="PTHR43591">
    <property type="entry name" value="METHYLTRANSFERASE"/>
    <property type="match status" value="1"/>
</dbReference>
<dbReference type="EC" id="2.1.-.-" evidence="2"/>
<dbReference type="Gene3D" id="3.40.50.150">
    <property type="entry name" value="Vaccinia Virus protein VP39"/>
    <property type="match status" value="1"/>
</dbReference>
<dbReference type="InterPro" id="IPR041698">
    <property type="entry name" value="Methyltransf_25"/>
</dbReference>
<gene>
    <name evidence="2" type="ORF">QWZ15_04890</name>
</gene>
<evidence type="ECO:0000259" key="1">
    <source>
        <dbReference type="Pfam" id="PF13649"/>
    </source>
</evidence>
<dbReference type="CDD" id="cd02440">
    <property type="entry name" value="AdoMet_MTases"/>
    <property type="match status" value="1"/>
</dbReference>
<dbReference type="EMBL" id="JAUFQS010000004">
    <property type="protein sequence ID" value="MDN3687155.1"/>
    <property type="molecule type" value="Genomic_DNA"/>
</dbReference>
<organism evidence="2 3">
    <name type="scientific">Cyclobacterium jeungdonense</name>
    <dbReference type="NCBI Taxonomy" id="708087"/>
    <lineage>
        <taxon>Bacteria</taxon>
        <taxon>Pseudomonadati</taxon>
        <taxon>Bacteroidota</taxon>
        <taxon>Cytophagia</taxon>
        <taxon>Cytophagales</taxon>
        <taxon>Cyclobacteriaceae</taxon>
        <taxon>Cyclobacterium</taxon>
    </lineage>
</organism>
<evidence type="ECO:0000313" key="3">
    <source>
        <dbReference type="Proteomes" id="UP001236663"/>
    </source>
</evidence>
<dbReference type="RefSeq" id="WP_163384047.1">
    <property type="nucleotide sequence ID" value="NZ_JAUFQS010000004.1"/>
</dbReference>
<dbReference type="SUPFAM" id="SSF53335">
    <property type="entry name" value="S-adenosyl-L-methionine-dependent methyltransferases"/>
    <property type="match status" value="1"/>
</dbReference>
<proteinExistence type="predicted"/>
<sequence length="254" mass="29716">MKSESIRNWKEWGKKDPYYGVLSEEKFRMHHLSDQSLGEFFETGEFFVSESRKRVLQCFGEDISEGNVLDFGCGVGRLSIPFAKMTEKEVWGIDISEDIIARANDHKQALGLDHLKFTTYNGKELKDLPSFDFVNSYIVFQHIEPKLGMKLMRQLLEHTRDGGIFQVQVTFGHRLPWSAYANFFLRTKFQPYNFLYSSLKHRKFCQEPVMQMNHYSPEKLFRLFSDYSKQVHVELTDHGGHLGAFYLVQKTTSL</sequence>
<name>A0ABT8C3S7_9BACT</name>
<evidence type="ECO:0000313" key="2">
    <source>
        <dbReference type="EMBL" id="MDN3687155.1"/>
    </source>
</evidence>
<dbReference type="GO" id="GO:0032259">
    <property type="term" value="P:methylation"/>
    <property type="evidence" value="ECO:0007669"/>
    <property type="project" value="UniProtKB-KW"/>
</dbReference>
<dbReference type="InterPro" id="IPR029063">
    <property type="entry name" value="SAM-dependent_MTases_sf"/>
</dbReference>
<feature type="domain" description="Methyltransferase" evidence="1">
    <location>
        <begin position="68"/>
        <end position="163"/>
    </location>
</feature>
<keyword evidence="2" id="KW-0489">Methyltransferase</keyword>
<keyword evidence="3" id="KW-1185">Reference proteome</keyword>
<keyword evidence="2" id="KW-0808">Transferase</keyword>